<dbReference type="Gene3D" id="1.25.40.10">
    <property type="entry name" value="Tetratricopeptide repeat domain"/>
    <property type="match status" value="1"/>
</dbReference>
<dbReference type="Proteomes" id="UP000321635">
    <property type="component" value="Unassembled WGS sequence"/>
</dbReference>
<dbReference type="GO" id="GO:0017004">
    <property type="term" value="P:cytochrome complex assembly"/>
    <property type="evidence" value="ECO:0007669"/>
    <property type="project" value="UniProtKB-KW"/>
</dbReference>
<proteinExistence type="predicted"/>
<gene>
    <name evidence="3" type="ORF">ANI02nite_15920</name>
</gene>
<keyword evidence="1" id="KW-0201">Cytochrome c-type biogenesis</keyword>
<dbReference type="NCBIfam" id="TIGR03142">
    <property type="entry name" value="cytochro_ccmI"/>
    <property type="match status" value="1"/>
</dbReference>
<name>A0A511X9T4_9PROT</name>
<feature type="region of interest" description="Disordered" evidence="2">
    <location>
        <begin position="219"/>
        <end position="242"/>
    </location>
</feature>
<dbReference type="RefSeq" id="WP_026399212.1">
    <property type="nucleotide sequence ID" value="NZ_BAPG01000121.1"/>
</dbReference>
<sequence length="242" mass="26155">MIWIGIGCLSLFALLPAATAFWLRGRAQDERSAALALHEAQLTELERDLSIGMIAPAEHTIAKLEIQRRILAADRARSDISEKSARARAIVALGLIPFVAIGLYLTGGHPTMPAQPLKPRLAQIKARDAKGDAAIDQLRVALAKMSPTDPTLRQGYLLLGQAEAARGRSAAAAEAWRHALDLGFAPELAAEVAEEQTMADGHISADSLALYRRALDAAPKDAPWRESIEQRIAQGEHDQEQP</sequence>
<dbReference type="EMBL" id="BJYF01000008">
    <property type="protein sequence ID" value="GEN59708.1"/>
    <property type="molecule type" value="Genomic_DNA"/>
</dbReference>
<evidence type="ECO:0008006" key="5">
    <source>
        <dbReference type="Google" id="ProtNLM"/>
    </source>
</evidence>
<evidence type="ECO:0000313" key="4">
    <source>
        <dbReference type="Proteomes" id="UP000321635"/>
    </source>
</evidence>
<organism evidence="3 4">
    <name type="scientific">Acetobacter nitrogenifigens DSM 23921 = NBRC 105050</name>
    <dbReference type="NCBI Taxonomy" id="1120919"/>
    <lineage>
        <taxon>Bacteria</taxon>
        <taxon>Pseudomonadati</taxon>
        <taxon>Pseudomonadota</taxon>
        <taxon>Alphaproteobacteria</taxon>
        <taxon>Acetobacterales</taxon>
        <taxon>Acetobacteraceae</taxon>
        <taxon>Acetobacter</taxon>
    </lineage>
</organism>
<evidence type="ECO:0000313" key="3">
    <source>
        <dbReference type="EMBL" id="GEN59708.1"/>
    </source>
</evidence>
<dbReference type="InterPro" id="IPR017560">
    <property type="entry name" value="Cyt_c_biogenesis_CcmI"/>
</dbReference>
<reference evidence="3 4" key="1">
    <citation type="submission" date="2019-07" db="EMBL/GenBank/DDBJ databases">
        <title>Whole genome shotgun sequence of Acetobacter nitrogenifigens NBRC 105050.</title>
        <authorList>
            <person name="Hosoyama A."/>
            <person name="Uohara A."/>
            <person name="Ohji S."/>
            <person name="Ichikawa N."/>
        </authorList>
    </citation>
    <scope>NUCLEOTIDE SEQUENCE [LARGE SCALE GENOMIC DNA]</scope>
    <source>
        <strain evidence="3 4">NBRC 105050</strain>
    </source>
</reference>
<dbReference type="InterPro" id="IPR011990">
    <property type="entry name" value="TPR-like_helical_dom_sf"/>
</dbReference>
<protein>
    <recommendedName>
        <fullName evidence="5">C-type cytochrome biogenesis protein CcmI</fullName>
    </recommendedName>
</protein>
<comment type="caution">
    <text evidence="3">The sequence shown here is derived from an EMBL/GenBank/DDBJ whole genome shotgun (WGS) entry which is preliminary data.</text>
</comment>
<dbReference type="OrthoDB" id="9815847at2"/>
<accession>A0A511X9T4</accession>
<dbReference type="STRING" id="1120919.GCA_000429165_02157"/>
<evidence type="ECO:0000256" key="2">
    <source>
        <dbReference type="SAM" id="MobiDB-lite"/>
    </source>
</evidence>
<evidence type="ECO:0000256" key="1">
    <source>
        <dbReference type="ARBA" id="ARBA00022748"/>
    </source>
</evidence>
<dbReference type="AlphaFoldDB" id="A0A511X9T4"/>
<keyword evidence="4" id="KW-1185">Reference proteome</keyword>